<dbReference type="EMBL" id="LNIX01000037">
    <property type="protein sequence ID" value="OXA39753.1"/>
    <property type="molecule type" value="Genomic_DNA"/>
</dbReference>
<evidence type="ECO:0000313" key="15">
    <source>
        <dbReference type="EMBL" id="OXA39753.1"/>
    </source>
</evidence>
<evidence type="ECO:0000313" key="16">
    <source>
        <dbReference type="Proteomes" id="UP000198287"/>
    </source>
</evidence>
<evidence type="ECO:0000256" key="13">
    <source>
        <dbReference type="SAM" id="MobiDB-lite"/>
    </source>
</evidence>
<feature type="domain" description="C2H2-type" evidence="14">
    <location>
        <begin position="574"/>
        <end position="598"/>
    </location>
</feature>
<evidence type="ECO:0000256" key="3">
    <source>
        <dbReference type="ARBA" id="ARBA00022723"/>
    </source>
</evidence>
<evidence type="ECO:0000259" key="14">
    <source>
        <dbReference type="PROSITE" id="PS50157"/>
    </source>
</evidence>
<dbReference type="SUPFAM" id="SSF57667">
    <property type="entry name" value="beta-beta-alpha zinc fingers"/>
    <property type="match status" value="4"/>
</dbReference>
<dbReference type="InterPro" id="IPR050527">
    <property type="entry name" value="Snail/Krueppel_Znf"/>
</dbReference>
<feature type="domain" description="C2H2-type" evidence="14">
    <location>
        <begin position="487"/>
        <end position="515"/>
    </location>
</feature>
<comment type="similarity">
    <text evidence="11">Belongs to the snail C2H2-type zinc-finger protein family.</text>
</comment>
<dbReference type="PROSITE" id="PS00028">
    <property type="entry name" value="ZINC_FINGER_C2H2_1"/>
    <property type="match status" value="9"/>
</dbReference>
<reference evidence="15 16" key="1">
    <citation type="submission" date="2015-12" db="EMBL/GenBank/DDBJ databases">
        <title>The genome of Folsomia candida.</title>
        <authorList>
            <person name="Faddeeva A."/>
            <person name="Derks M.F."/>
            <person name="Anvar Y."/>
            <person name="Smit S."/>
            <person name="Van Straalen N."/>
            <person name="Roelofs D."/>
        </authorList>
    </citation>
    <scope>NUCLEOTIDE SEQUENCE [LARGE SCALE GENOMIC DNA]</scope>
    <source>
        <strain evidence="15 16">VU population</strain>
        <tissue evidence="15">Whole body</tissue>
    </source>
</reference>
<dbReference type="AlphaFoldDB" id="A0A226D3J3"/>
<keyword evidence="16" id="KW-1185">Reference proteome</keyword>
<dbReference type="GO" id="GO:0008270">
    <property type="term" value="F:zinc ion binding"/>
    <property type="evidence" value="ECO:0007669"/>
    <property type="project" value="UniProtKB-KW"/>
</dbReference>
<accession>A0A226D3J3</accession>
<keyword evidence="6" id="KW-0862">Zinc</keyword>
<dbReference type="GO" id="GO:0005634">
    <property type="term" value="C:nucleus"/>
    <property type="evidence" value="ECO:0007669"/>
    <property type="project" value="UniProtKB-SubCell"/>
</dbReference>
<name>A0A226D3J3_FOLCA</name>
<sequence length="709" mass="80310">MSSPVCFLCFQFVDIIPSLDDKETRQIRISTLCEVLLSSTHTRRKVTPQFDEDETCELCPVCGRVISEMEQFRDQMSALEEQIGIKMTKIREIMLASSGENGDDGGDKAHKLRRRDNDDQQDENFALDEVQIKVEQDDGDVFLGGDDGSFDDHNSPYAVSELNMVPVGDDDYDELAFCISPHPQKRRGGRPKSTGKNNRKRTKRKIGNDSPPIFENQTSKEAVRRSTRPKKTVLPPKGFNKTLTVSLERISVPPVAKSSPISSTSLSPFNDDDTQQDYLPFDDLDLSKEHQKTKPTHTCPSCPRSFTTSSILSNHIARQHCIPCPDPHCHAAFSTTKGRDAHRKVAHPQGVEGRKSKAQSIQLAERVIDFYKNEANQDSKKTVTFFRQQGVPRSTVFRYLKRFKDEGIVQFKKLPGRIPRSELDSIVRPFKCSSCSKSFTRRETLSEHIARDHTRVKEHVCEICGKNFYTILSLRKHLRGHDESIRSRCETCGEDFLYASSLQTHQVREHGADRVVCDECGATFTSTKGLWEHKRTHTGIKAYKCDASKFGNNCPRIISVLVAKTLRNVISFFQQCDAAFSQRQQLRNHLLSHSDQRPYPCPHCERAFKTGTKLRAHIMRIHTPGYVTPTPCKCSQCGKGFQYPYLLKAHVLQAHTGERPFTCSQCGKGFVTKSALTLHLQRTHGIGEAVVKNRQPRSKRDTFHVEGDP</sequence>
<dbReference type="FunFam" id="3.30.160.60:FF:000446">
    <property type="entry name" value="Zinc finger protein"/>
    <property type="match status" value="1"/>
</dbReference>
<proteinExistence type="inferred from homology"/>
<dbReference type="SMART" id="SM00355">
    <property type="entry name" value="ZnF_C2H2"/>
    <property type="match status" value="10"/>
</dbReference>
<evidence type="ECO:0000256" key="2">
    <source>
        <dbReference type="ARBA" id="ARBA00006991"/>
    </source>
</evidence>
<feature type="compositionally biased region" description="Low complexity" evidence="13">
    <location>
        <begin position="258"/>
        <end position="267"/>
    </location>
</feature>
<feature type="region of interest" description="Disordered" evidence="13">
    <location>
        <begin position="97"/>
        <end position="123"/>
    </location>
</feature>
<keyword evidence="8" id="KW-0238">DNA-binding</keyword>
<keyword evidence="9" id="KW-0804">Transcription</keyword>
<comment type="subcellular location">
    <subcellularLocation>
        <location evidence="1">Nucleus</location>
    </subcellularLocation>
</comment>
<feature type="domain" description="C2H2-type" evidence="14">
    <location>
        <begin position="632"/>
        <end position="660"/>
    </location>
</feature>
<dbReference type="Proteomes" id="UP000198287">
    <property type="component" value="Unassembled WGS sequence"/>
</dbReference>
<dbReference type="STRING" id="158441.A0A226D3J3"/>
<dbReference type="FunFam" id="3.30.160.60:FF:001325">
    <property type="entry name" value="zinc finger protein 200"/>
    <property type="match status" value="1"/>
</dbReference>
<evidence type="ECO:0000256" key="9">
    <source>
        <dbReference type="ARBA" id="ARBA00023163"/>
    </source>
</evidence>
<feature type="domain" description="C2H2-type" evidence="14">
    <location>
        <begin position="459"/>
        <end position="481"/>
    </location>
</feature>
<dbReference type="Pfam" id="PF13912">
    <property type="entry name" value="zf-C2H2_6"/>
    <property type="match status" value="1"/>
</dbReference>
<dbReference type="GO" id="GO:0000978">
    <property type="term" value="F:RNA polymerase II cis-regulatory region sequence-specific DNA binding"/>
    <property type="evidence" value="ECO:0007669"/>
    <property type="project" value="TreeGrafter"/>
</dbReference>
<feature type="domain" description="C2H2-type" evidence="14">
    <location>
        <begin position="515"/>
        <end position="542"/>
    </location>
</feature>
<evidence type="ECO:0000256" key="11">
    <source>
        <dbReference type="ARBA" id="ARBA00037948"/>
    </source>
</evidence>
<evidence type="ECO:0000256" key="7">
    <source>
        <dbReference type="ARBA" id="ARBA00023015"/>
    </source>
</evidence>
<feature type="domain" description="C2H2-type" evidence="14">
    <location>
        <begin position="297"/>
        <end position="325"/>
    </location>
</feature>
<keyword evidence="10" id="KW-0539">Nucleus</keyword>
<keyword evidence="4" id="KW-0677">Repeat</keyword>
<evidence type="ECO:0000256" key="12">
    <source>
        <dbReference type="PROSITE-ProRule" id="PRU00042"/>
    </source>
</evidence>
<evidence type="ECO:0000256" key="8">
    <source>
        <dbReference type="ARBA" id="ARBA00023125"/>
    </source>
</evidence>
<dbReference type="PANTHER" id="PTHR24388">
    <property type="entry name" value="ZINC FINGER PROTEIN"/>
    <property type="match status" value="1"/>
</dbReference>
<dbReference type="PANTHER" id="PTHR24388:SF96">
    <property type="entry name" value="GENE, 32687-RELATED"/>
    <property type="match status" value="1"/>
</dbReference>
<keyword evidence="5 12" id="KW-0863">Zinc-finger</keyword>
<comment type="caution">
    <text evidence="15">The sequence shown here is derived from an EMBL/GenBank/DDBJ whole genome shotgun (WGS) entry which is preliminary data.</text>
</comment>
<evidence type="ECO:0000256" key="10">
    <source>
        <dbReference type="ARBA" id="ARBA00023242"/>
    </source>
</evidence>
<feature type="compositionally biased region" description="Acidic residues" evidence="13">
    <location>
        <begin position="270"/>
        <end position="279"/>
    </location>
</feature>
<evidence type="ECO:0000256" key="4">
    <source>
        <dbReference type="ARBA" id="ARBA00022737"/>
    </source>
</evidence>
<dbReference type="PROSITE" id="PS50157">
    <property type="entry name" value="ZINC_FINGER_C2H2_2"/>
    <property type="match status" value="9"/>
</dbReference>
<feature type="domain" description="C2H2-type" evidence="14">
    <location>
        <begin position="599"/>
        <end position="623"/>
    </location>
</feature>
<dbReference type="Gene3D" id="3.30.160.60">
    <property type="entry name" value="Classic Zinc Finger"/>
    <property type="match status" value="8"/>
</dbReference>
<dbReference type="OrthoDB" id="8117402at2759"/>
<feature type="region of interest" description="Disordered" evidence="13">
    <location>
        <begin position="180"/>
        <end position="238"/>
    </location>
</feature>
<keyword evidence="3" id="KW-0479">Metal-binding</keyword>
<dbReference type="GO" id="GO:0000981">
    <property type="term" value="F:DNA-binding transcription factor activity, RNA polymerase II-specific"/>
    <property type="evidence" value="ECO:0007669"/>
    <property type="project" value="TreeGrafter"/>
</dbReference>
<dbReference type="InterPro" id="IPR013087">
    <property type="entry name" value="Znf_C2H2_type"/>
</dbReference>
<evidence type="ECO:0000256" key="6">
    <source>
        <dbReference type="ARBA" id="ARBA00022833"/>
    </source>
</evidence>
<organism evidence="15 16">
    <name type="scientific">Folsomia candida</name>
    <name type="common">Springtail</name>
    <dbReference type="NCBI Taxonomy" id="158441"/>
    <lineage>
        <taxon>Eukaryota</taxon>
        <taxon>Metazoa</taxon>
        <taxon>Ecdysozoa</taxon>
        <taxon>Arthropoda</taxon>
        <taxon>Hexapoda</taxon>
        <taxon>Collembola</taxon>
        <taxon>Entomobryomorpha</taxon>
        <taxon>Isotomoidea</taxon>
        <taxon>Isotomidae</taxon>
        <taxon>Proisotominae</taxon>
        <taxon>Folsomia</taxon>
    </lineage>
</organism>
<evidence type="ECO:0000256" key="5">
    <source>
        <dbReference type="ARBA" id="ARBA00022771"/>
    </source>
</evidence>
<feature type="region of interest" description="Disordered" evidence="13">
    <location>
        <begin position="253"/>
        <end position="279"/>
    </location>
</feature>
<dbReference type="Pfam" id="PF00096">
    <property type="entry name" value="zf-C2H2"/>
    <property type="match status" value="5"/>
</dbReference>
<dbReference type="OMA" id="YDELAFC"/>
<dbReference type="InterPro" id="IPR036236">
    <property type="entry name" value="Znf_C2H2_sf"/>
</dbReference>
<feature type="domain" description="C2H2-type" evidence="14">
    <location>
        <begin position="661"/>
        <end position="684"/>
    </location>
</feature>
<protein>
    <submittedName>
        <fullName evidence="15">Zinc finger protein 45</fullName>
    </submittedName>
</protein>
<keyword evidence="7" id="KW-0805">Transcription regulation</keyword>
<gene>
    <name evidence="15" type="ORF">Fcan01_25490</name>
</gene>
<comment type="similarity">
    <text evidence="2">Belongs to the krueppel C2H2-type zinc-finger protein family.</text>
</comment>
<dbReference type="FunFam" id="3.30.160.60:FF:000322">
    <property type="entry name" value="GDNF-inducible zinc finger protein 1"/>
    <property type="match status" value="1"/>
</dbReference>
<feature type="domain" description="C2H2-type" evidence="14">
    <location>
        <begin position="430"/>
        <end position="458"/>
    </location>
</feature>
<evidence type="ECO:0000256" key="1">
    <source>
        <dbReference type="ARBA" id="ARBA00004123"/>
    </source>
</evidence>